<proteinExistence type="predicted"/>
<evidence type="ECO:0000313" key="4">
    <source>
        <dbReference type="Proteomes" id="UP000295805"/>
    </source>
</evidence>
<keyword evidence="2" id="KW-1133">Transmembrane helix</keyword>
<feature type="compositionally biased region" description="Basic and acidic residues" evidence="1">
    <location>
        <begin position="124"/>
        <end position="143"/>
    </location>
</feature>
<name>A0A4R3ZZF7_9ACTN</name>
<dbReference type="InterPro" id="IPR021403">
    <property type="entry name" value="DUF3043"/>
</dbReference>
<dbReference type="Pfam" id="PF11241">
    <property type="entry name" value="DUF3043"/>
    <property type="match status" value="1"/>
</dbReference>
<sequence>MQVPTSTGESSIPRLPFPSTRYACHLVRVNVRHNRGSPSLECVKLRAFGSRDDETGKDSPAPEAATESTPEPAVDPRRPAGKGKPTPRRRDQERARGMRQGPVTAPLTRKEAKERRKAAQASMTKEERRAAKAEERAAREERRQLMMEGDDRYVLSRDRGEVRRFARDWVDTHRRLINWFMPLALFVIVFQLIPNPELLAFSQTLFLVLIAVVVIDGVLLGRTVNKAVRERFPDTDDTGFGMGWYAVMRATQPRMLRTPRPRVRPGDAI</sequence>
<organism evidence="3 4">
    <name type="scientific">Dietzia cinnamea</name>
    <dbReference type="NCBI Taxonomy" id="321318"/>
    <lineage>
        <taxon>Bacteria</taxon>
        <taxon>Bacillati</taxon>
        <taxon>Actinomycetota</taxon>
        <taxon>Actinomycetes</taxon>
        <taxon>Mycobacteriales</taxon>
        <taxon>Dietziaceae</taxon>
        <taxon>Dietzia</taxon>
    </lineage>
</organism>
<evidence type="ECO:0000256" key="2">
    <source>
        <dbReference type="SAM" id="Phobius"/>
    </source>
</evidence>
<feature type="transmembrane region" description="Helical" evidence="2">
    <location>
        <begin position="199"/>
        <end position="221"/>
    </location>
</feature>
<keyword evidence="2" id="KW-0812">Transmembrane</keyword>
<feature type="region of interest" description="Disordered" evidence="1">
    <location>
        <begin position="50"/>
        <end position="143"/>
    </location>
</feature>
<accession>A0A4R3ZZF7</accession>
<feature type="transmembrane region" description="Helical" evidence="2">
    <location>
        <begin position="176"/>
        <end position="193"/>
    </location>
</feature>
<keyword evidence="2" id="KW-0472">Membrane</keyword>
<protein>
    <submittedName>
        <fullName evidence="3">DUF3043 family protein</fullName>
    </submittedName>
</protein>
<evidence type="ECO:0000256" key="1">
    <source>
        <dbReference type="SAM" id="MobiDB-lite"/>
    </source>
</evidence>
<dbReference type="Proteomes" id="UP000295805">
    <property type="component" value="Unassembled WGS sequence"/>
</dbReference>
<evidence type="ECO:0000313" key="3">
    <source>
        <dbReference type="EMBL" id="TCW26601.1"/>
    </source>
</evidence>
<reference evidence="3 4" key="1">
    <citation type="submission" date="2019-03" db="EMBL/GenBank/DDBJ databases">
        <title>Root nodule microbial communities of legume samples collected from USA, Mexico and Botswana.</title>
        <authorList>
            <person name="Hirsch A."/>
        </authorList>
    </citation>
    <scope>NUCLEOTIDE SEQUENCE [LARGE SCALE GENOMIC DNA]</scope>
    <source>
        <strain evidence="3 4">55</strain>
    </source>
</reference>
<dbReference type="AlphaFoldDB" id="A0A4R3ZZF7"/>
<dbReference type="EMBL" id="SMCX01000001">
    <property type="protein sequence ID" value="TCW26601.1"/>
    <property type="molecule type" value="Genomic_DNA"/>
</dbReference>
<gene>
    <name evidence="3" type="ORF">EDD19_1017</name>
</gene>
<comment type="caution">
    <text evidence="3">The sequence shown here is derived from an EMBL/GenBank/DDBJ whole genome shotgun (WGS) entry which is preliminary data.</text>
</comment>